<reference evidence="3 4" key="1">
    <citation type="submission" date="2021-07" db="EMBL/GenBank/DDBJ databases">
        <authorList>
            <person name="So Y."/>
        </authorList>
    </citation>
    <scope>NUCLEOTIDE SEQUENCE [LARGE SCALE GENOMIC DNA]</scope>
    <source>
        <strain evidence="3 4">HJA6</strain>
    </source>
</reference>
<dbReference type="PANTHER" id="PTHR11365:SF23">
    <property type="entry name" value="HYPOTHETICAL 5-OXOPROLINASE (EUROFUNG)-RELATED"/>
    <property type="match status" value="1"/>
</dbReference>
<name>A0ABS7ADF6_9PROT</name>
<organism evidence="3 4">
    <name type="scientific">Roseomonas alba</name>
    <dbReference type="NCBI Taxonomy" id="2846776"/>
    <lineage>
        <taxon>Bacteria</taxon>
        <taxon>Pseudomonadati</taxon>
        <taxon>Pseudomonadota</taxon>
        <taxon>Alphaproteobacteria</taxon>
        <taxon>Acetobacterales</taxon>
        <taxon>Roseomonadaceae</taxon>
        <taxon>Roseomonas</taxon>
    </lineage>
</organism>
<dbReference type="InterPro" id="IPR003692">
    <property type="entry name" value="Hydantoinase_B"/>
</dbReference>
<proteinExistence type="predicted"/>
<protein>
    <submittedName>
        <fullName evidence="3">Hydantoinase B/oxoprolinase family protein</fullName>
    </submittedName>
</protein>
<dbReference type="EMBL" id="JAHYBZ010000005">
    <property type="protein sequence ID" value="MBW6399335.1"/>
    <property type="molecule type" value="Genomic_DNA"/>
</dbReference>
<dbReference type="Proteomes" id="UP001196565">
    <property type="component" value="Unassembled WGS sequence"/>
</dbReference>
<evidence type="ECO:0000259" key="2">
    <source>
        <dbReference type="Pfam" id="PF02538"/>
    </source>
</evidence>
<dbReference type="InterPro" id="IPR045079">
    <property type="entry name" value="Oxoprolinase-like"/>
</dbReference>
<feature type="compositionally biased region" description="Polar residues" evidence="1">
    <location>
        <begin position="463"/>
        <end position="478"/>
    </location>
</feature>
<dbReference type="PANTHER" id="PTHR11365">
    <property type="entry name" value="5-OXOPROLINASE RELATED"/>
    <property type="match status" value="1"/>
</dbReference>
<evidence type="ECO:0000256" key="1">
    <source>
        <dbReference type="SAM" id="MobiDB-lite"/>
    </source>
</evidence>
<evidence type="ECO:0000313" key="4">
    <source>
        <dbReference type="Proteomes" id="UP001196565"/>
    </source>
</evidence>
<dbReference type="Pfam" id="PF02538">
    <property type="entry name" value="Hydantoinase_B"/>
    <property type="match status" value="1"/>
</dbReference>
<gene>
    <name evidence="3" type="ORF">KPL78_15855</name>
</gene>
<sequence>MARSLDPILTKILWNRLISIVDEAATGLVRTSYSIVVRDYHDYCVGIFDARGNMLAHSTKTAPGFIAMMPNAMRHFMQVYPVETLREGDVIATNDPWIATGHLLDLTVAAPIFLDGTLVGFTVCVVHHLDIGGRMASIESRDMYEEGLKIPILKLYEAGQPNETLLSVIRANVRMSPKVLGDINAQMAANSIVIAGVRKMIREYDFADLEALADTITRLAGQSMRARLRALPNGIYRNEVRLPPVGALTEPMVIRVAVEIADESVIVDYEGSSPEVEAAVNCTLPFATSYTAYGIKVMVDPTVPNNAGCLEPITVRAPRGSIISCNPPAPTWGRTVIAHNLPEALFGALAPAMPGQVIAACGSTPLVAMYFNGRKHDGEEFLSIISHCGGFGASADRDGYGTLCFPYNTAAIPVEVTEADTCLVYQRKEFAADTAGPGRHRGGVGQEVVFRVADGSHAPPSPVASTLRGSPRNPNSTYPAFGRDGGGAGRGATLTLNGNPVPQGGRQQLRPGDEVCLLLPGGGGHGDPLTRDADAVRADVLAGLVTRAGAQADYGVLLEGAEATIDHAATSILRRSRSESLQTAAN</sequence>
<keyword evidence="4" id="KW-1185">Reference proteome</keyword>
<dbReference type="RefSeq" id="WP_219763943.1">
    <property type="nucleotide sequence ID" value="NZ_JAHYBZ010000005.1"/>
</dbReference>
<evidence type="ECO:0000313" key="3">
    <source>
        <dbReference type="EMBL" id="MBW6399335.1"/>
    </source>
</evidence>
<feature type="domain" description="Hydantoinase B/oxoprolinase" evidence="2">
    <location>
        <begin position="6"/>
        <end position="528"/>
    </location>
</feature>
<feature type="region of interest" description="Disordered" evidence="1">
    <location>
        <begin position="454"/>
        <end position="490"/>
    </location>
</feature>
<comment type="caution">
    <text evidence="3">The sequence shown here is derived from an EMBL/GenBank/DDBJ whole genome shotgun (WGS) entry which is preliminary data.</text>
</comment>
<accession>A0ABS7ADF6</accession>